<dbReference type="KEGG" id="dtm:BJL86_2205"/>
<dbReference type="Proteomes" id="UP000186104">
    <property type="component" value="Chromosome"/>
</dbReference>
<dbReference type="AlphaFoldDB" id="A0A173LQL6"/>
<name>A0A173LQL6_9ACTN</name>
<dbReference type="EMBL" id="CP015961">
    <property type="protein sequence ID" value="ANI92970.1"/>
    <property type="molecule type" value="Genomic_DNA"/>
</dbReference>
<proteinExistence type="predicted"/>
<keyword evidence="2" id="KW-1185">Reference proteome</keyword>
<reference evidence="1 2" key="1">
    <citation type="submission" date="2016-06" db="EMBL/GenBank/DDBJ databases">
        <title>Complete genome sequence of a saline-alkali tolerant type strain Dietzia timorensis ID05-A0528T.</title>
        <authorList>
            <person name="Wu X."/>
        </authorList>
    </citation>
    <scope>NUCLEOTIDE SEQUENCE [LARGE SCALE GENOMIC DNA]</scope>
    <source>
        <strain evidence="1 2">ID05-A0528</strain>
    </source>
</reference>
<evidence type="ECO:0000313" key="1">
    <source>
        <dbReference type="EMBL" id="ANI92970.1"/>
    </source>
</evidence>
<gene>
    <name evidence="1" type="ORF">BJL86_2205</name>
</gene>
<evidence type="ECO:0000313" key="2">
    <source>
        <dbReference type="Proteomes" id="UP000186104"/>
    </source>
</evidence>
<accession>A0A173LQL6</accession>
<protein>
    <submittedName>
        <fullName evidence="1">Uncharacterized protein</fullName>
    </submittedName>
</protein>
<dbReference type="STRING" id="499555.BJL86_2205"/>
<sequence>MVAGGEYFSYLLQSAPNFPSIQGETTGATGLPLHL</sequence>
<organism evidence="1 2">
    <name type="scientific">Dietzia timorensis</name>
    <dbReference type="NCBI Taxonomy" id="499555"/>
    <lineage>
        <taxon>Bacteria</taxon>
        <taxon>Bacillati</taxon>
        <taxon>Actinomycetota</taxon>
        <taxon>Actinomycetes</taxon>
        <taxon>Mycobacteriales</taxon>
        <taxon>Dietziaceae</taxon>
        <taxon>Dietzia</taxon>
    </lineage>
</organism>